<organism evidence="2 3">
    <name type="scientific">Cellulomonas septica</name>
    <dbReference type="NCBI Taxonomy" id="285080"/>
    <lineage>
        <taxon>Bacteria</taxon>
        <taxon>Bacillati</taxon>
        <taxon>Actinomycetota</taxon>
        <taxon>Actinomycetes</taxon>
        <taxon>Micrococcales</taxon>
        <taxon>Cellulomonadaceae</taxon>
        <taxon>Cellulomonas</taxon>
    </lineage>
</organism>
<dbReference type="Proteomes" id="UP000777774">
    <property type="component" value="Unassembled WGS sequence"/>
</dbReference>
<feature type="transmembrane region" description="Helical" evidence="1">
    <location>
        <begin position="17"/>
        <end position="40"/>
    </location>
</feature>
<evidence type="ECO:0000313" key="3">
    <source>
        <dbReference type="Proteomes" id="UP000777774"/>
    </source>
</evidence>
<keyword evidence="3" id="KW-1185">Reference proteome</keyword>
<protein>
    <submittedName>
        <fullName evidence="2">ABC transporter permease</fullName>
    </submittedName>
</protein>
<feature type="transmembrane region" description="Helical" evidence="1">
    <location>
        <begin position="155"/>
        <end position="176"/>
    </location>
</feature>
<evidence type="ECO:0000256" key="1">
    <source>
        <dbReference type="SAM" id="Phobius"/>
    </source>
</evidence>
<keyword evidence="1" id="KW-1133">Transmembrane helix</keyword>
<name>A0ABX1JX19_9CELL</name>
<feature type="transmembrane region" description="Helical" evidence="1">
    <location>
        <begin position="67"/>
        <end position="87"/>
    </location>
</feature>
<comment type="caution">
    <text evidence="2">The sequence shown here is derived from an EMBL/GenBank/DDBJ whole genome shotgun (WGS) entry which is preliminary data.</text>
</comment>
<sequence length="270" mass="27877">MGAALRTEYRKLVTTRLWWVLLLAMVGYMAFIAPVMAFVVTQGGDMGTVPGGEGGGPLPADAVVRTVYTIAVTLGYTFPLVVGTLAVTTEFRHQTITPTLLAEPRRSVVLGAKLLAGAVLGLVFGVVGTATVAGAGALVVSLAGQPTYLDLASTWRVLALSAVALALWAVVGVGFGSVLTNQVAAIVVILAFTQFLEPLLRFGLAATSWGDGVARFFPGAAAEALSGGSLYAEMGATQLLSPVQGAAVLIGYALLFAAIGRFTTFRRDIT</sequence>
<feature type="transmembrane region" description="Helical" evidence="1">
    <location>
        <begin position="114"/>
        <end position="143"/>
    </location>
</feature>
<feature type="transmembrane region" description="Helical" evidence="1">
    <location>
        <begin position="239"/>
        <end position="259"/>
    </location>
</feature>
<keyword evidence="1" id="KW-0472">Membrane</keyword>
<dbReference type="RefSeq" id="WP_168678036.1">
    <property type="nucleotide sequence ID" value="NZ_JAAXOY010000067.1"/>
</dbReference>
<feature type="transmembrane region" description="Helical" evidence="1">
    <location>
        <begin position="183"/>
        <end position="204"/>
    </location>
</feature>
<reference evidence="2 3" key="1">
    <citation type="submission" date="2020-04" db="EMBL/GenBank/DDBJ databases">
        <title>MicrobeNet Type strains.</title>
        <authorList>
            <person name="Nicholson A.C."/>
        </authorList>
    </citation>
    <scope>NUCLEOTIDE SEQUENCE [LARGE SCALE GENOMIC DNA]</scope>
    <source>
        <strain evidence="2 3">ATCC BAA-787</strain>
    </source>
</reference>
<keyword evidence="1" id="KW-0812">Transmembrane</keyword>
<gene>
    <name evidence="2" type="ORF">HGA02_04750</name>
</gene>
<evidence type="ECO:0000313" key="2">
    <source>
        <dbReference type="EMBL" id="NKY38860.1"/>
    </source>
</evidence>
<proteinExistence type="predicted"/>
<accession>A0ABX1JX19</accession>
<dbReference type="EMBL" id="JAAXOY010000067">
    <property type="protein sequence ID" value="NKY38860.1"/>
    <property type="molecule type" value="Genomic_DNA"/>
</dbReference>